<evidence type="ECO:0000256" key="1">
    <source>
        <dbReference type="SAM" id="MobiDB-lite"/>
    </source>
</evidence>
<dbReference type="OrthoDB" id="5833798at2759"/>
<evidence type="ECO:0000313" key="5">
    <source>
        <dbReference type="WBParaSite" id="HPBE_0000866301-mRNA-1"/>
    </source>
</evidence>
<dbReference type="Proteomes" id="UP000050761">
    <property type="component" value="Unassembled WGS sequence"/>
</dbReference>
<sequence length="351" mass="40402">MHGCGQMACEKTADNWRRNQEANKAAKKNMAVAKATHYGNVKEKLESRGSERHPSTTPTYGPVQKITVEETEAALKKMRPGKTSGPDDVAADLWKSKYWYPAEWLAKFFNQVVPKKELPKCWRQSTTIPIREKEGSPAGCSNYRPTRLLSHSKIFERIDDGRIHDIVQLSSSQCGFVAGCGTIDAKHADHFLSEKNREKQNTVHITFLDLEKAFDRVPIDVIWYALRRHLDPEELIDIMEAKMLRCTAGVMRMDRIRNGVIRQMFEDSVLKTGLIFEVIGKLSRERPKQRWSDTLHMDLKVAGVHPDLALDRERWRHNTRIADPATGQTQEKKKKKKKKKEERKRSRISDS</sequence>
<gene>
    <name evidence="3" type="ORF">HPBE_LOCUS8664</name>
</gene>
<accession>A0A3P7ZH74</accession>
<accession>A0A183FMM8</accession>
<reference evidence="3 4" key="1">
    <citation type="submission" date="2018-11" db="EMBL/GenBank/DDBJ databases">
        <authorList>
            <consortium name="Pathogen Informatics"/>
        </authorList>
    </citation>
    <scope>NUCLEOTIDE SEQUENCE [LARGE SCALE GENOMIC DNA]</scope>
</reference>
<dbReference type="PANTHER" id="PTHR19446">
    <property type="entry name" value="REVERSE TRANSCRIPTASES"/>
    <property type="match status" value="1"/>
</dbReference>
<dbReference type="Pfam" id="PF00078">
    <property type="entry name" value="RVT_1"/>
    <property type="match status" value="1"/>
</dbReference>
<protein>
    <submittedName>
        <fullName evidence="5">Reverse transcriptase domain-containing protein</fullName>
    </submittedName>
</protein>
<organism evidence="4 5">
    <name type="scientific">Heligmosomoides polygyrus</name>
    <name type="common">Parasitic roundworm</name>
    <dbReference type="NCBI Taxonomy" id="6339"/>
    <lineage>
        <taxon>Eukaryota</taxon>
        <taxon>Metazoa</taxon>
        <taxon>Ecdysozoa</taxon>
        <taxon>Nematoda</taxon>
        <taxon>Chromadorea</taxon>
        <taxon>Rhabditida</taxon>
        <taxon>Rhabditina</taxon>
        <taxon>Rhabditomorpha</taxon>
        <taxon>Strongyloidea</taxon>
        <taxon>Heligmosomidae</taxon>
        <taxon>Heligmosomoides</taxon>
    </lineage>
</organism>
<evidence type="ECO:0000313" key="4">
    <source>
        <dbReference type="Proteomes" id="UP000050761"/>
    </source>
</evidence>
<dbReference type="AlphaFoldDB" id="A0A183FMM8"/>
<dbReference type="InterPro" id="IPR000477">
    <property type="entry name" value="RT_dom"/>
</dbReference>
<evidence type="ECO:0000313" key="3">
    <source>
        <dbReference type="EMBL" id="VDO77263.1"/>
    </source>
</evidence>
<feature type="region of interest" description="Disordered" evidence="1">
    <location>
        <begin position="315"/>
        <end position="351"/>
    </location>
</feature>
<reference evidence="5" key="2">
    <citation type="submission" date="2019-09" db="UniProtKB">
        <authorList>
            <consortium name="WormBaseParasite"/>
        </authorList>
    </citation>
    <scope>IDENTIFICATION</scope>
</reference>
<name>A0A183FMM8_HELPZ</name>
<feature type="domain" description="Reverse transcriptase" evidence="2">
    <location>
        <begin position="135"/>
        <end position="273"/>
    </location>
</feature>
<feature type="region of interest" description="Disordered" evidence="1">
    <location>
        <begin position="37"/>
        <end position="61"/>
    </location>
</feature>
<dbReference type="WBParaSite" id="HPBE_0000866301-mRNA-1">
    <property type="protein sequence ID" value="HPBE_0000866301-mRNA-1"/>
    <property type="gene ID" value="HPBE_0000866301"/>
</dbReference>
<dbReference type="EMBL" id="UZAH01026218">
    <property type="protein sequence ID" value="VDO77263.1"/>
    <property type="molecule type" value="Genomic_DNA"/>
</dbReference>
<evidence type="ECO:0000259" key="2">
    <source>
        <dbReference type="Pfam" id="PF00078"/>
    </source>
</evidence>
<keyword evidence="4" id="KW-1185">Reference proteome</keyword>
<feature type="compositionally biased region" description="Basic residues" evidence="1">
    <location>
        <begin position="332"/>
        <end position="342"/>
    </location>
</feature>
<proteinExistence type="predicted"/>
<feature type="compositionally biased region" description="Basic and acidic residues" evidence="1">
    <location>
        <begin position="40"/>
        <end position="54"/>
    </location>
</feature>